<feature type="transmembrane region" description="Helical" evidence="1">
    <location>
        <begin position="6"/>
        <end position="30"/>
    </location>
</feature>
<dbReference type="EMBL" id="KQ981474">
    <property type="protein sequence ID" value="KYN41478.1"/>
    <property type="molecule type" value="Genomic_DNA"/>
</dbReference>
<feature type="non-terminal residue" evidence="4">
    <location>
        <position position="1"/>
    </location>
</feature>
<evidence type="ECO:0000256" key="1">
    <source>
        <dbReference type="SAM" id="Phobius"/>
    </source>
</evidence>
<feature type="transmembrane region" description="Helical" evidence="1">
    <location>
        <begin position="51"/>
        <end position="74"/>
    </location>
</feature>
<dbReference type="EMBL" id="KQ981456">
    <property type="protein sequence ID" value="KYN41557.1"/>
    <property type="molecule type" value="Genomic_DNA"/>
</dbReference>
<evidence type="ECO:0000313" key="3">
    <source>
        <dbReference type="EMBL" id="KYN41478.1"/>
    </source>
</evidence>
<reference evidence="4 5" key="1">
    <citation type="submission" date="2016-03" db="EMBL/GenBank/DDBJ databases">
        <title>Trachymyrmex septentrionalis WGS genome.</title>
        <authorList>
            <person name="Nygaard S."/>
            <person name="Hu H."/>
            <person name="Boomsma J."/>
            <person name="Zhang G."/>
        </authorList>
    </citation>
    <scope>NUCLEOTIDE SEQUENCE [LARGE SCALE GENOMIC DNA]</scope>
    <source>
        <strain evidence="4">Tsep2-gDNA-1</strain>
        <tissue evidence="4">Whole body</tissue>
    </source>
</reference>
<feature type="transmembrane region" description="Helical" evidence="1">
    <location>
        <begin position="296"/>
        <end position="318"/>
    </location>
</feature>
<evidence type="ECO:0000313" key="2">
    <source>
        <dbReference type="EMBL" id="KYN38510.1"/>
    </source>
</evidence>
<sequence>IATLAFLILSLMCSLSSPFLVIMYPRYLYFLTSSNLSFPHHQNLSFSLPPLFLNTMTFDFSVLISNFFSSRYFLNLLIMSLRPSSPSATNTISSAYSIDQTLSFPILTPPLPFFNSSSMSAKYILNKVGLKGHPCLTPFSTQNSFDTSSPIFTTHRVSSYISSTLCIRSSFIFRFLIISHKIFLSNLSKAAFRSTNKAYTLSFFFIPFPITCFNIFIFSTVPLPFLNPACDLLHPPFSSKSFTNLLFNIFAYILYPVLVSVTPLWFAVSFLSPLFQIGTTTPTLHFSGKPSPSHTLFITLPTLILIFSPPSFHASFLIPSNPAAFPFFNLFISIFTSS</sequence>
<keyword evidence="5" id="KW-1185">Reference proteome</keyword>
<name>A0A151JYU6_9HYME</name>
<keyword evidence="1" id="KW-0812">Transmembrane</keyword>
<feature type="transmembrane region" description="Helical" evidence="1">
    <location>
        <begin position="245"/>
        <end position="275"/>
    </location>
</feature>
<dbReference type="EMBL" id="KQ981662">
    <property type="protein sequence ID" value="KYN38510.1"/>
    <property type="molecule type" value="Genomic_DNA"/>
</dbReference>
<accession>A0A151JYU6</accession>
<protein>
    <submittedName>
        <fullName evidence="4">Uncharacterized protein</fullName>
    </submittedName>
</protein>
<keyword evidence="1" id="KW-0472">Membrane</keyword>
<evidence type="ECO:0000313" key="5">
    <source>
        <dbReference type="Proteomes" id="UP000078541"/>
    </source>
</evidence>
<keyword evidence="1" id="KW-1133">Transmembrane helix</keyword>
<dbReference type="AlphaFoldDB" id="A0A151JYU6"/>
<feature type="transmembrane region" description="Helical" evidence="1">
    <location>
        <begin position="198"/>
        <end position="225"/>
    </location>
</feature>
<dbReference type="Proteomes" id="UP000078541">
    <property type="component" value="Unassembled WGS sequence"/>
</dbReference>
<gene>
    <name evidence="4" type="ORF">ALC56_04020</name>
    <name evidence="3" type="ORF">ALC56_04104</name>
    <name evidence="2" type="ORF">ALC56_07110</name>
</gene>
<evidence type="ECO:0000313" key="4">
    <source>
        <dbReference type="EMBL" id="KYN41557.1"/>
    </source>
</evidence>
<proteinExistence type="predicted"/>
<organism evidence="4 5">
    <name type="scientific">Trachymyrmex septentrionalis</name>
    <dbReference type="NCBI Taxonomy" id="34720"/>
    <lineage>
        <taxon>Eukaryota</taxon>
        <taxon>Metazoa</taxon>
        <taxon>Ecdysozoa</taxon>
        <taxon>Arthropoda</taxon>
        <taxon>Hexapoda</taxon>
        <taxon>Insecta</taxon>
        <taxon>Pterygota</taxon>
        <taxon>Neoptera</taxon>
        <taxon>Endopterygota</taxon>
        <taxon>Hymenoptera</taxon>
        <taxon>Apocrita</taxon>
        <taxon>Aculeata</taxon>
        <taxon>Formicoidea</taxon>
        <taxon>Formicidae</taxon>
        <taxon>Myrmicinae</taxon>
        <taxon>Trachymyrmex</taxon>
    </lineage>
</organism>